<proteinExistence type="predicted"/>
<reference evidence="1" key="1">
    <citation type="submission" date="2023-10" db="EMBL/GenBank/DDBJ databases">
        <authorList>
            <person name="Chen Y."/>
            <person name="Shah S."/>
            <person name="Dougan E. K."/>
            <person name="Thang M."/>
            <person name="Chan C."/>
        </authorList>
    </citation>
    <scope>NUCLEOTIDE SEQUENCE [LARGE SCALE GENOMIC DNA]</scope>
</reference>
<organism evidence="1 2">
    <name type="scientific">Prorocentrum cordatum</name>
    <dbReference type="NCBI Taxonomy" id="2364126"/>
    <lineage>
        <taxon>Eukaryota</taxon>
        <taxon>Sar</taxon>
        <taxon>Alveolata</taxon>
        <taxon>Dinophyceae</taxon>
        <taxon>Prorocentrales</taxon>
        <taxon>Prorocentraceae</taxon>
        <taxon>Prorocentrum</taxon>
    </lineage>
</organism>
<protein>
    <submittedName>
        <fullName evidence="1">Uncharacterized protein</fullName>
    </submittedName>
</protein>
<comment type="caution">
    <text evidence="1">The sequence shown here is derived from an EMBL/GenBank/DDBJ whole genome shotgun (WGS) entry which is preliminary data.</text>
</comment>
<gene>
    <name evidence="1" type="ORF">PCOR1329_LOCUS6253</name>
</gene>
<evidence type="ECO:0000313" key="1">
    <source>
        <dbReference type="EMBL" id="CAK0797070.1"/>
    </source>
</evidence>
<dbReference type="Proteomes" id="UP001189429">
    <property type="component" value="Unassembled WGS sequence"/>
</dbReference>
<evidence type="ECO:0000313" key="2">
    <source>
        <dbReference type="Proteomes" id="UP001189429"/>
    </source>
</evidence>
<keyword evidence="2" id="KW-1185">Reference proteome</keyword>
<dbReference type="EMBL" id="CAUYUJ010001670">
    <property type="protein sequence ID" value="CAK0797070.1"/>
    <property type="molecule type" value="Genomic_DNA"/>
</dbReference>
<sequence>MTYHEFVRLAPETQSYSVSQLKLGQDASPISATSLWLQRAEPARRADCARAGSPCLRARGPSHGHQQEQALRALAGGTLQALVLERMQQDEQNDSLEDLVRRAALFCTRLAAVSQSTIICGAWRGGEPLRRVRLRRNGLEGPRCSGSWMYVNATARVSTMASMARMGFDLLRLAAPRWSIVHSKSRLERSKS</sequence>
<accession>A0ABN9PYN7</accession>
<name>A0ABN9PYN7_9DINO</name>